<keyword evidence="1" id="KW-0472">Membrane</keyword>
<reference evidence="3" key="3">
    <citation type="journal article" date="2018" name="Plant J.">
        <title>The Sorghum bicolor reference genome: improved assembly, gene annotations, a transcriptome atlas, and signatures of genome organization.</title>
        <authorList>
            <person name="McCormick R.F."/>
            <person name="Truong S.K."/>
            <person name="Sreedasyam A."/>
            <person name="Jenkins J."/>
            <person name="Shu S."/>
            <person name="Sims D."/>
            <person name="Kennedy M."/>
            <person name="Amirebrahimi M."/>
            <person name="Weers B.D."/>
            <person name="McKinley B."/>
            <person name="Mattison A."/>
            <person name="Morishige D.T."/>
            <person name="Grimwood J."/>
            <person name="Schmutz J."/>
            <person name="Mullet J.E."/>
        </authorList>
    </citation>
    <scope>NUCLEOTIDE SEQUENCE [LARGE SCALE GENOMIC DNA]</scope>
    <source>
        <strain evidence="3">cv. BTx623</strain>
    </source>
</reference>
<accession>A0A1W0VU81</accession>
<organism evidence="2 3">
    <name type="scientific">Sorghum bicolor</name>
    <name type="common">Sorghum</name>
    <name type="synonym">Sorghum vulgare</name>
    <dbReference type="NCBI Taxonomy" id="4558"/>
    <lineage>
        <taxon>Eukaryota</taxon>
        <taxon>Viridiplantae</taxon>
        <taxon>Streptophyta</taxon>
        <taxon>Embryophyta</taxon>
        <taxon>Tracheophyta</taxon>
        <taxon>Spermatophyta</taxon>
        <taxon>Magnoliopsida</taxon>
        <taxon>Liliopsida</taxon>
        <taxon>Poales</taxon>
        <taxon>Poaceae</taxon>
        <taxon>PACMAD clade</taxon>
        <taxon>Panicoideae</taxon>
        <taxon>Andropogonodae</taxon>
        <taxon>Andropogoneae</taxon>
        <taxon>Sorghinae</taxon>
        <taxon>Sorghum</taxon>
    </lineage>
</organism>
<dbReference type="EMBL" id="CM000769">
    <property type="protein sequence ID" value="OQU76849.1"/>
    <property type="molecule type" value="Genomic_DNA"/>
</dbReference>
<reference evidence="2 3" key="1">
    <citation type="journal article" date="2009" name="Nature">
        <title>The Sorghum bicolor genome and the diversification of grasses.</title>
        <authorList>
            <person name="Paterson A.H."/>
            <person name="Bowers J.E."/>
            <person name="Bruggmann R."/>
            <person name="Dubchak I."/>
            <person name="Grimwood J."/>
            <person name="Gundlach H."/>
            <person name="Haberer G."/>
            <person name="Hellsten U."/>
            <person name="Mitros T."/>
            <person name="Poliakov A."/>
            <person name="Schmutz J."/>
            <person name="Spannagl M."/>
            <person name="Tang H."/>
            <person name="Wang X."/>
            <person name="Wicker T."/>
            <person name="Bharti A.K."/>
            <person name="Chapman J."/>
            <person name="Feltus F.A."/>
            <person name="Gowik U."/>
            <person name="Grigoriev I.V."/>
            <person name="Lyons E."/>
            <person name="Maher C.A."/>
            <person name="Martis M."/>
            <person name="Narechania A."/>
            <person name="Otillar R.P."/>
            <person name="Penning B.W."/>
            <person name="Salamov A.A."/>
            <person name="Wang Y."/>
            <person name="Zhang L."/>
            <person name="Carpita N.C."/>
            <person name="Freeling M."/>
            <person name="Gingle A.R."/>
            <person name="Hash C.T."/>
            <person name="Keller B."/>
            <person name="Klein P."/>
            <person name="Kresovich S."/>
            <person name="McCann M.C."/>
            <person name="Ming R."/>
            <person name="Peterson D.G."/>
            <person name="Mehboob-ur-Rahman"/>
            <person name="Ware D."/>
            <person name="Westhoff P."/>
            <person name="Mayer K.F."/>
            <person name="Messing J."/>
            <person name="Rokhsar D.S."/>
        </authorList>
    </citation>
    <scope>NUCLEOTIDE SEQUENCE [LARGE SCALE GENOMIC DNA]</scope>
    <source>
        <strain evidence="3">cv. BTx623</strain>
    </source>
</reference>
<evidence type="ECO:0000256" key="1">
    <source>
        <dbReference type="SAM" id="Phobius"/>
    </source>
</evidence>
<evidence type="ECO:0008006" key="4">
    <source>
        <dbReference type="Google" id="ProtNLM"/>
    </source>
</evidence>
<evidence type="ECO:0000313" key="2">
    <source>
        <dbReference type="EMBL" id="OQU76848.1"/>
    </source>
</evidence>
<dbReference type="InParanoid" id="A0A1W0VU81"/>
<gene>
    <name evidence="2" type="ORF">SORBI_3010G222666</name>
</gene>
<dbReference type="Proteomes" id="UP000000768">
    <property type="component" value="Chromosome 10"/>
</dbReference>
<proteinExistence type="predicted"/>
<feature type="transmembrane region" description="Helical" evidence="1">
    <location>
        <begin position="142"/>
        <end position="173"/>
    </location>
</feature>
<name>A0A1W0VU81_SORBI</name>
<keyword evidence="1" id="KW-1133">Transmembrane helix</keyword>
<keyword evidence="1" id="KW-0812">Transmembrane</keyword>
<sequence length="175" mass="19114">MADDLSLTANTAALSSLGPDPLDPVTGLPLVLCMHCKDIRIIALTCKWTKNSGKRFFKCPRNRAKDPSSCPSFFFQSRYEKHLLDRGINPTSFDVVQGSSNLGARNIGTDDPFIAMNHQISGTNDTASECKGRVDPSPHNDILMYGIFFFGAGIVFLIAAIVVLLAVLIYLVIIH</sequence>
<reference evidence="2" key="2">
    <citation type="submission" date="2017-02" db="EMBL/GenBank/DDBJ databases">
        <title>WGS assembly of Sorghum bicolor.</title>
        <authorList>
            <person name="Paterson A."/>
            <person name="Mullet J."/>
            <person name="Bowers J."/>
            <person name="Bruggmann R."/>
            <person name="Dubchak I."/>
            <person name="Grimwood J."/>
            <person name="Gundlach H."/>
            <person name="Haberer G."/>
            <person name="Hellsten U."/>
            <person name="Mitros T."/>
            <person name="Poliakov A."/>
            <person name="Schmutz J."/>
            <person name="Spannagl M."/>
            <person name="Tang H."/>
            <person name="Wang X."/>
            <person name="Wicker T."/>
            <person name="Bharti A."/>
            <person name="Chapman J."/>
            <person name="Feltus F."/>
            <person name="Gowik U."/>
            <person name="Grigoriev I."/>
            <person name="Lyons E."/>
            <person name="Maher C."/>
            <person name="Martis M."/>
            <person name="Narechania A."/>
            <person name="Otillar R."/>
            <person name="Penning B."/>
            <person name="Salamov A."/>
            <person name="Wang Y."/>
            <person name="Zhang L."/>
            <person name="Carpita N."/>
            <person name="Freeling M."/>
            <person name="Gingle A."/>
            <person name="Hash C."/>
            <person name="Keller B."/>
            <person name="Klein P."/>
            <person name="Kresovich S."/>
            <person name="Mccann M."/>
            <person name="Ming R."/>
            <person name="Peterson D."/>
            <person name="Rahman M."/>
            <person name="Ware D."/>
            <person name="Westhoff P."/>
            <person name="Mayer K."/>
            <person name="Messing J."/>
            <person name="Sims D."/>
            <person name="Jenkins J."/>
            <person name="Shu S."/>
            <person name="Rokhsar D."/>
        </authorList>
    </citation>
    <scope>NUCLEOTIDE SEQUENCE</scope>
</reference>
<dbReference type="Gramene" id="OQU76848">
    <property type="protein sequence ID" value="OQU76848"/>
    <property type="gene ID" value="SORBI_3010G222666"/>
</dbReference>
<dbReference type="EMBL" id="CM000769">
    <property type="protein sequence ID" value="OQU76848.1"/>
    <property type="molecule type" value="Genomic_DNA"/>
</dbReference>
<dbReference type="AlphaFoldDB" id="A0A1W0VU81"/>
<evidence type="ECO:0000313" key="3">
    <source>
        <dbReference type="Proteomes" id="UP000000768"/>
    </source>
</evidence>
<protein>
    <recommendedName>
        <fullName evidence="4">Zinc finger GRF-type domain-containing protein</fullName>
    </recommendedName>
</protein>
<keyword evidence="3" id="KW-1185">Reference proteome</keyword>
<dbReference type="Gramene" id="OQU76849">
    <property type="protein sequence ID" value="OQU76849"/>
    <property type="gene ID" value="SORBI_3010G222666"/>
</dbReference>